<dbReference type="Proteomes" id="UP000509414">
    <property type="component" value="Chromosome"/>
</dbReference>
<proteinExistence type="predicted"/>
<keyword evidence="1" id="KW-1133">Transmembrane helix</keyword>
<organism evidence="2 3">
    <name type="scientific">Candidatus Campylobacter infans</name>
    <dbReference type="NCBI Taxonomy" id="2561898"/>
    <lineage>
        <taxon>Bacteria</taxon>
        <taxon>Pseudomonadati</taxon>
        <taxon>Campylobacterota</taxon>
        <taxon>Epsilonproteobacteria</taxon>
        <taxon>Campylobacterales</taxon>
        <taxon>Campylobacteraceae</taxon>
        <taxon>Campylobacter</taxon>
    </lineage>
</organism>
<feature type="transmembrane region" description="Helical" evidence="1">
    <location>
        <begin position="50"/>
        <end position="69"/>
    </location>
</feature>
<feature type="transmembrane region" description="Helical" evidence="1">
    <location>
        <begin position="124"/>
        <end position="148"/>
    </location>
</feature>
<dbReference type="KEGG" id="cinf:CINF_0885"/>
<keyword evidence="1" id="KW-0472">Membrane</keyword>
<sequence length="187" mass="22571">MNNDVECLAVIENNHLKVNHLVIVLIVLFASIWFLISYFNDAIRWYEKTAIIFCSISCFYCLYEIFSLIKRKKIYTKIYNNKIIHEYYDKSGQLSIIEIEKPYNIYCQYYGGMTSLKSKEKLNILYKAFLFVEFNIVRIIAIIIFFIYNGFKLKTYYIVDSKDYRFYFKANKKIIEHFGDVKVFWKL</sequence>
<feature type="transmembrane region" description="Helical" evidence="1">
    <location>
        <begin position="21"/>
        <end position="38"/>
    </location>
</feature>
<reference evidence="2 3" key="1">
    <citation type="submission" date="2020-02" db="EMBL/GenBank/DDBJ databases">
        <title>Complete genome sequence of the novel Campylobacter species Candidatus Campylobacter infans.</title>
        <authorList>
            <person name="Duim B."/>
            <person name="Zomer A."/>
            <person name="van der Graaf L."/>
            <person name="Wagenaar J."/>
        </authorList>
    </citation>
    <scope>NUCLEOTIDE SEQUENCE [LARGE SCALE GENOMIC DNA]</scope>
    <source>
        <strain evidence="2 3">19S00001</strain>
    </source>
</reference>
<evidence type="ECO:0000313" key="3">
    <source>
        <dbReference type="Proteomes" id="UP000509414"/>
    </source>
</evidence>
<keyword evidence="1" id="KW-0812">Transmembrane</keyword>
<evidence type="ECO:0000256" key="1">
    <source>
        <dbReference type="SAM" id="Phobius"/>
    </source>
</evidence>
<evidence type="ECO:0000313" key="2">
    <source>
        <dbReference type="EMBL" id="QLI05397.1"/>
    </source>
</evidence>
<dbReference type="RefSeq" id="WP_179975891.1">
    <property type="nucleotide sequence ID" value="NZ_CP049075.1"/>
</dbReference>
<keyword evidence="3" id="KW-1185">Reference proteome</keyword>
<gene>
    <name evidence="2" type="ORF">CINF_0885</name>
</gene>
<name>A0A7H9CGY3_9BACT</name>
<protein>
    <submittedName>
        <fullName evidence="2">Putative membrane protein</fullName>
    </submittedName>
</protein>
<accession>A0A7H9CGY3</accession>
<dbReference type="AlphaFoldDB" id="A0A7H9CGY3"/>
<dbReference type="EMBL" id="CP049075">
    <property type="protein sequence ID" value="QLI05397.1"/>
    <property type="molecule type" value="Genomic_DNA"/>
</dbReference>